<dbReference type="EMBL" id="JAUSUY010000050">
    <property type="protein sequence ID" value="MDT3429260.1"/>
    <property type="molecule type" value="Genomic_DNA"/>
</dbReference>
<gene>
    <name evidence="1" type="ORF">J2Z22_004861</name>
</gene>
<keyword evidence="1" id="KW-0808">Transferase</keyword>
<evidence type="ECO:0000313" key="1">
    <source>
        <dbReference type="EMBL" id="MDT3429260.1"/>
    </source>
</evidence>
<dbReference type="InterPro" id="IPR052922">
    <property type="entry name" value="Cytidylate_Kinase-2"/>
</dbReference>
<keyword evidence="2" id="KW-1185">Reference proteome</keyword>
<dbReference type="RefSeq" id="WP_025696751.1">
    <property type="nucleotide sequence ID" value="NZ_JAUSUY010000050.1"/>
</dbReference>
<dbReference type="Proteomes" id="UP001248709">
    <property type="component" value="Unassembled WGS sequence"/>
</dbReference>
<proteinExistence type="predicted"/>
<dbReference type="Gene3D" id="3.40.50.300">
    <property type="entry name" value="P-loop containing nucleotide triphosphate hydrolases"/>
    <property type="match status" value="1"/>
</dbReference>
<organism evidence="1 2">
    <name type="scientific">Paenibacillus forsythiae</name>
    <dbReference type="NCBI Taxonomy" id="365616"/>
    <lineage>
        <taxon>Bacteria</taxon>
        <taxon>Bacillati</taxon>
        <taxon>Bacillota</taxon>
        <taxon>Bacilli</taxon>
        <taxon>Bacillales</taxon>
        <taxon>Paenibacillaceae</taxon>
        <taxon>Paenibacillus</taxon>
    </lineage>
</organism>
<dbReference type="InterPro" id="IPR027417">
    <property type="entry name" value="P-loop_NTPase"/>
</dbReference>
<accession>A0ABU3HEV1</accession>
<protein>
    <submittedName>
        <fullName evidence="1">Adenylate kinase family enzyme</fullName>
    </submittedName>
</protein>
<dbReference type="SUPFAM" id="SSF52540">
    <property type="entry name" value="P-loop containing nucleoside triphosphate hydrolases"/>
    <property type="match status" value="1"/>
</dbReference>
<comment type="caution">
    <text evidence="1">The sequence shown here is derived from an EMBL/GenBank/DDBJ whole genome shotgun (WGS) entry which is preliminary data.</text>
</comment>
<name>A0ABU3HEV1_9BACL</name>
<sequence length="172" mass="20675">MKIRIIGACGSGKSYIAKKLSDKYGINHYEMDNLVWDRSAVNLRFPIEVRNSMLDEIIHKENWILEGTHYKWGQESFRKADLIFILQPNRYIRNLRVIQRFIKTRMGIEQWNYKQSVKNLYQMLLIYNRGYDQESIQQILEITNKYEDKRIITRNKQEILEHVEGYLLADSL</sequence>
<keyword evidence="1" id="KW-0418">Kinase</keyword>
<dbReference type="PANTHER" id="PTHR37816:SF2">
    <property type="entry name" value="DNA TOPOLOGY MODULATION PROTEIN FLAR-RELATED PROTEIN"/>
    <property type="match status" value="1"/>
</dbReference>
<dbReference type="PANTHER" id="PTHR37816">
    <property type="entry name" value="YALI0E33011P"/>
    <property type="match status" value="1"/>
</dbReference>
<evidence type="ECO:0000313" key="2">
    <source>
        <dbReference type="Proteomes" id="UP001248709"/>
    </source>
</evidence>
<dbReference type="GO" id="GO:0016301">
    <property type="term" value="F:kinase activity"/>
    <property type="evidence" value="ECO:0007669"/>
    <property type="project" value="UniProtKB-KW"/>
</dbReference>
<reference evidence="1 2" key="1">
    <citation type="submission" date="2023-07" db="EMBL/GenBank/DDBJ databases">
        <title>Genomic Encyclopedia of Type Strains, Phase IV (KMG-IV): sequencing the most valuable type-strain genomes for metagenomic binning, comparative biology and taxonomic classification.</title>
        <authorList>
            <person name="Goeker M."/>
        </authorList>
    </citation>
    <scope>NUCLEOTIDE SEQUENCE [LARGE SCALE GENOMIC DNA]</scope>
    <source>
        <strain evidence="1 2">T98</strain>
    </source>
</reference>